<keyword evidence="2" id="KW-1185">Reference proteome</keyword>
<dbReference type="Proteomes" id="UP000189739">
    <property type="component" value="Unassembled WGS sequence"/>
</dbReference>
<dbReference type="AlphaFoldDB" id="A0A1S9PGF7"/>
<evidence type="ECO:0000313" key="2">
    <source>
        <dbReference type="Proteomes" id="UP000189739"/>
    </source>
</evidence>
<evidence type="ECO:0008006" key="3">
    <source>
        <dbReference type="Google" id="ProtNLM"/>
    </source>
</evidence>
<protein>
    <recommendedName>
        <fullName evidence="3">Transcriptional regulator</fullName>
    </recommendedName>
</protein>
<proteinExistence type="predicted"/>
<accession>A0A1S9PGF7</accession>
<name>A0A1S9PGF7_9SPHI</name>
<reference evidence="1 2" key="1">
    <citation type="submission" date="2016-07" db="EMBL/GenBank/DDBJ databases">
        <title>Genomic analysis of zinc-resistant bacterium Mucilaginibacter pedocola TBZ30.</title>
        <authorList>
            <person name="Huang J."/>
            <person name="Tang J."/>
        </authorList>
    </citation>
    <scope>NUCLEOTIDE SEQUENCE [LARGE SCALE GENOMIC DNA]</scope>
    <source>
        <strain evidence="1 2">TBZ30</strain>
    </source>
</reference>
<sequence>MENFKPLSGFFEAVKADGRITISHIGLYAVLLQHWQEQDFKNPVMAFSHEVMALAKMSARATYFKCLNDLNDLGYIRYERSFKRNVRSKVYLLY</sequence>
<evidence type="ECO:0000313" key="1">
    <source>
        <dbReference type="EMBL" id="OOQ60022.1"/>
    </source>
</evidence>
<gene>
    <name evidence="1" type="ORF">BC343_27215</name>
</gene>
<dbReference type="EMBL" id="MBTF01000010">
    <property type="protein sequence ID" value="OOQ60022.1"/>
    <property type="molecule type" value="Genomic_DNA"/>
</dbReference>
<dbReference type="STRING" id="1792845.BC343_27215"/>
<dbReference type="RefSeq" id="WP_078347996.1">
    <property type="nucleotide sequence ID" value="NZ_MBTF01000010.1"/>
</dbReference>
<dbReference type="OrthoDB" id="1442826at2"/>
<comment type="caution">
    <text evidence="1">The sequence shown here is derived from an EMBL/GenBank/DDBJ whole genome shotgun (WGS) entry which is preliminary data.</text>
</comment>
<organism evidence="1 2">
    <name type="scientific">Mucilaginibacter pedocola</name>
    <dbReference type="NCBI Taxonomy" id="1792845"/>
    <lineage>
        <taxon>Bacteria</taxon>
        <taxon>Pseudomonadati</taxon>
        <taxon>Bacteroidota</taxon>
        <taxon>Sphingobacteriia</taxon>
        <taxon>Sphingobacteriales</taxon>
        <taxon>Sphingobacteriaceae</taxon>
        <taxon>Mucilaginibacter</taxon>
    </lineage>
</organism>